<proteinExistence type="predicted"/>
<name>A0A2V1EAY4_9PLEO</name>
<accession>A0A2V1EAY4</accession>
<reference evidence="1 2" key="1">
    <citation type="journal article" date="2018" name="Sci. Rep.">
        <title>Comparative genomics provides insights into the lifestyle and reveals functional heterogeneity of dark septate endophytic fungi.</title>
        <authorList>
            <person name="Knapp D.G."/>
            <person name="Nemeth J.B."/>
            <person name="Barry K."/>
            <person name="Hainaut M."/>
            <person name="Henrissat B."/>
            <person name="Johnson J."/>
            <person name="Kuo A."/>
            <person name="Lim J.H.P."/>
            <person name="Lipzen A."/>
            <person name="Nolan M."/>
            <person name="Ohm R.A."/>
            <person name="Tamas L."/>
            <person name="Grigoriev I.V."/>
            <person name="Spatafora J.W."/>
            <person name="Nagy L.G."/>
            <person name="Kovacs G.M."/>
        </authorList>
    </citation>
    <scope>NUCLEOTIDE SEQUENCE [LARGE SCALE GENOMIC DNA]</scope>
    <source>
        <strain evidence="1 2">DSE2036</strain>
    </source>
</reference>
<protein>
    <submittedName>
        <fullName evidence="1">Uncharacterized protein</fullName>
    </submittedName>
</protein>
<organism evidence="1 2">
    <name type="scientific">Periconia macrospinosa</name>
    <dbReference type="NCBI Taxonomy" id="97972"/>
    <lineage>
        <taxon>Eukaryota</taxon>
        <taxon>Fungi</taxon>
        <taxon>Dikarya</taxon>
        <taxon>Ascomycota</taxon>
        <taxon>Pezizomycotina</taxon>
        <taxon>Dothideomycetes</taxon>
        <taxon>Pleosporomycetidae</taxon>
        <taxon>Pleosporales</taxon>
        <taxon>Massarineae</taxon>
        <taxon>Periconiaceae</taxon>
        <taxon>Periconia</taxon>
    </lineage>
</organism>
<dbReference type="EMBL" id="KZ805307">
    <property type="protein sequence ID" value="PVI06824.1"/>
    <property type="molecule type" value="Genomic_DNA"/>
</dbReference>
<gene>
    <name evidence="1" type="ORF">DM02DRAFT_609613</name>
</gene>
<evidence type="ECO:0000313" key="2">
    <source>
        <dbReference type="Proteomes" id="UP000244855"/>
    </source>
</evidence>
<evidence type="ECO:0000313" key="1">
    <source>
        <dbReference type="EMBL" id="PVI06824.1"/>
    </source>
</evidence>
<sequence>MGSEKEARTAHDNLEWFETHFQDGRLQREQWYPAKVDYTDELRITDETRVALRPKVWSMIEEKEVTMTKMYWLGKQSLDKPHDSYSSTWPRKKTPISCSAVGCRGRRRGGLSPAIRTASASNALLQVLRI</sequence>
<keyword evidence="2" id="KW-1185">Reference proteome</keyword>
<dbReference type="AlphaFoldDB" id="A0A2V1EAY4"/>
<dbReference type="Proteomes" id="UP000244855">
    <property type="component" value="Unassembled WGS sequence"/>
</dbReference>